<evidence type="ECO:0000256" key="6">
    <source>
        <dbReference type="PIRSR" id="PIRSR000350-4"/>
    </source>
</evidence>
<organism evidence="9 10">
    <name type="scientific">Candidatus Uhrbacteria bacterium RIFCSPHIGHO2_01_FULL_63_20</name>
    <dbReference type="NCBI Taxonomy" id="1802385"/>
    <lineage>
        <taxon>Bacteria</taxon>
        <taxon>Candidatus Uhriibacteriota</taxon>
    </lineage>
</organism>
<comment type="cofactor">
    <cofactor evidence="5">
        <name>FAD</name>
        <dbReference type="ChEBI" id="CHEBI:57692"/>
    </cofactor>
    <text evidence="5">Binds 1 FAD per subunit.</text>
</comment>
<keyword evidence="5" id="KW-0520">NAD</keyword>
<dbReference type="Pfam" id="PF02852">
    <property type="entry name" value="Pyr_redox_dim"/>
    <property type="match status" value="1"/>
</dbReference>
<sequence length="469" mass="48721">MSKSSRYDVIVIGSGSAGFSAAEAARRVGASVCVIERGKLGGECPNWACVPSKAFLRAAKALREARNASVFGVRTGAVSLDFGGANAYRATVVESITGGGERGLRYERLAHRMKIDVAYGSALFSDPHAVEVGDARILGNAFVIATGTEEFVPPVPGLADIAYVTSRTAHEMDRAPKSLVIIGAGPVGCEYATFFSAAGTRVVLVQGASAVLNREDPEISALARTALVAHGVEVVTDADVTEVIDGRGGVYGVKTSKGTHAAETVMVAAGKRAAVSGLDLGNAGVTLDGRGNVKTDRRGRTAVKHVFAAGDVDGGFLFTHTAHHEGSVAGHNAALVALGKRSGWRETDERVVPRVTFTDPEVASVGLTVEQAKAAFKLKRLLVGRFPVGALGRAATDHAVDGLVMIVAHPKTRKILGCHIVGERAGEMIHEAALAMHLNAAVDRLGSMIHAYPTYSEAVMAAANGVALE</sequence>
<dbReference type="SUPFAM" id="SSF51905">
    <property type="entry name" value="FAD/NAD(P)-binding domain"/>
    <property type="match status" value="1"/>
</dbReference>
<feature type="binding site" evidence="5">
    <location>
        <position position="53"/>
    </location>
    <ligand>
        <name>FAD</name>
        <dbReference type="ChEBI" id="CHEBI:57692"/>
    </ligand>
</feature>
<keyword evidence="3 5" id="KW-0274">FAD</keyword>
<dbReference type="FunFam" id="3.30.390.30:FF:000001">
    <property type="entry name" value="Dihydrolipoyl dehydrogenase"/>
    <property type="match status" value="1"/>
</dbReference>
<dbReference type="PRINTS" id="PR00368">
    <property type="entry name" value="FADPNR"/>
</dbReference>
<dbReference type="GO" id="GO:0050660">
    <property type="term" value="F:flavin adenine dinucleotide binding"/>
    <property type="evidence" value="ECO:0007669"/>
    <property type="project" value="TreeGrafter"/>
</dbReference>
<feature type="binding site" evidence="5">
    <location>
        <position position="311"/>
    </location>
    <ligand>
        <name>FAD</name>
        <dbReference type="ChEBI" id="CHEBI:57692"/>
    </ligand>
</feature>
<dbReference type="STRING" id="1802385.A2856_01575"/>
<dbReference type="Pfam" id="PF07992">
    <property type="entry name" value="Pyr_redox_2"/>
    <property type="match status" value="1"/>
</dbReference>
<evidence type="ECO:0000256" key="4">
    <source>
        <dbReference type="ARBA" id="ARBA00023002"/>
    </source>
</evidence>
<dbReference type="SUPFAM" id="SSF55424">
    <property type="entry name" value="FAD/NAD-linked reductases, dimerisation (C-terminal) domain"/>
    <property type="match status" value="1"/>
</dbReference>
<evidence type="ECO:0000256" key="3">
    <source>
        <dbReference type="ARBA" id="ARBA00022827"/>
    </source>
</evidence>
<dbReference type="InterPro" id="IPR036188">
    <property type="entry name" value="FAD/NAD-bd_sf"/>
</dbReference>
<feature type="binding site" evidence="5">
    <location>
        <begin position="183"/>
        <end position="190"/>
    </location>
    <ligand>
        <name>NAD(+)</name>
        <dbReference type="ChEBI" id="CHEBI:57540"/>
    </ligand>
</feature>
<evidence type="ECO:0000259" key="7">
    <source>
        <dbReference type="Pfam" id="PF02852"/>
    </source>
</evidence>
<dbReference type="GO" id="GO:0003955">
    <property type="term" value="F:NAD(P)H dehydrogenase (quinone) activity"/>
    <property type="evidence" value="ECO:0007669"/>
    <property type="project" value="TreeGrafter"/>
</dbReference>
<feature type="disulfide bond" description="Redox-active" evidence="6">
    <location>
        <begin position="44"/>
        <end position="49"/>
    </location>
</feature>
<gene>
    <name evidence="9" type="ORF">A2856_01575</name>
</gene>
<keyword evidence="4" id="KW-0560">Oxidoreductase</keyword>
<dbReference type="InterPro" id="IPR023753">
    <property type="entry name" value="FAD/NAD-binding_dom"/>
</dbReference>
<evidence type="ECO:0000313" key="9">
    <source>
        <dbReference type="EMBL" id="OGL66368.1"/>
    </source>
</evidence>
<dbReference type="InterPro" id="IPR001100">
    <property type="entry name" value="Pyr_nuc-diS_OxRdtase"/>
</dbReference>
<accession>A0A1F7TL75</accession>
<dbReference type="PANTHER" id="PTHR43014:SF4">
    <property type="entry name" value="PYRIDINE NUCLEOTIDE-DISULFIDE OXIDOREDUCTASE RCLA-RELATED"/>
    <property type="match status" value="1"/>
</dbReference>
<reference evidence="9 10" key="1">
    <citation type="journal article" date="2016" name="Nat. Commun.">
        <title>Thousands of microbial genomes shed light on interconnected biogeochemical processes in an aquifer system.</title>
        <authorList>
            <person name="Anantharaman K."/>
            <person name="Brown C.T."/>
            <person name="Hug L.A."/>
            <person name="Sharon I."/>
            <person name="Castelle C.J."/>
            <person name="Probst A.J."/>
            <person name="Thomas B.C."/>
            <person name="Singh A."/>
            <person name="Wilkins M.J."/>
            <person name="Karaoz U."/>
            <person name="Brodie E.L."/>
            <person name="Williams K.H."/>
            <person name="Hubbard S.S."/>
            <person name="Banfield J.F."/>
        </authorList>
    </citation>
    <scope>NUCLEOTIDE SEQUENCE [LARGE SCALE GENOMIC DNA]</scope>
</reference>
<evidence type="ECO:0000256" key="1">
    <source>
        <dbReference type="ARBA" id="ARBA00007532"/>
    </source>
</evidence>
<evidence type="ECO:0000313" key="10">
    <source>
        <dbReference type="Proteomes" id="UP000177885"/>
    </source>
</evidence>
<keyword evidence="5" id="KW-0547">Nucleotide-binding</keyword>
<keyword evidence="2" id="KW-0285">Flavoprotein</keyword>
<evidence type="ECO:0008006" key="11">
    <source>
        <dbReference type="Google" id="ProtNLM"/>
    </source>
</evidence>
<name>A0A1F7TL75_9BACT</name>
<dbReference type="PRINTS" id="PR00411">
    <property type="entry name" value="PNDRDTASEI"/>
</dbReference>
<dbReference type="EMBL" id="MGDT01000007">
    <property type="protein sequence ID" value="OGL66368.1"/>
    <property type="molecule type" value="Genomic_DNA"/>
</dbReference>
<evidence type="ECO:0000256" key="5">
    <source>
        <dbReference type="PIRSR" id="PIRSR000350-3"/>
    </source>
</evidence>
<proteinExistence type="inferred from homology"/>
<evidence type="ECO:0000256" key="2">
    <source>
        <dbReference type="ARBA" id="ARBA00022630"/>
    </source>
</evidence>
<dbReference type="InterPro" id="IPR016156">
    <property type="entry name" value="FAD/NAD-linked_Rdtase_dimer_sf"/>
</dbReference>
<protein>
    <recommendedName>
        <fullName evidence="11">NAD(P)/FAD-dependent oxidoreductase</fullName>
    </recommendedName>
</protein>
<dbReference type="InterPro" id="IPR004099">
    <property type="entry name" value="Pyr_nucl-diS_OxRdtase_dimer"/>
</dbReference>
<feature type="domain" description="FAD/NAD(P)-binding" evidence="8">
    <location>
        <begin position="7"/>
        <end position="326"/>
    </location>
</feature>
<feature type="binding site" evidence="5">
    <location>
        <position position="270"/>
    </location>
    <ligand>
        <name>NAD(+)</name>
        <dbReference type="ChEBI" id="CHEBI:57540"/>
    </ligand>
</feature>
<dbReference type="Gene3D" id="3.50.50.60">
    <property type="entry name" value="FAD/NAD(P)-binding domain"/>
    <property type="match status" value="2"/>
</dbReference>
<dbReference type="PANTHER" id="PTHR43014">
    <property type="entry name" value="MERCURIC REDUCTASE"/>
    <property type="match status" value="1"/>
</dbReference>
<comment type="similarity">
    <text evidence="1">Belongs to the class-I pyridine nucleotide-disulfide oxidoreductase family.</text>
</comment>
<evidence type="ECO:0000259" key="8">
    <source>
        <dbReference type="Pfam" id="PF07992"/>
    </source>
</evidence>
<feature type="domain" description="Pyridine nucleotide-disulphide oxidoreductase dimerisation" evidence="7">
    <location>
        <begin position="352"/>
        <end position="462"/>
    </location>
</feature>
<comment type="caution">
    <text evidence="9">The sequence shown here is derived from an EMBL/GenBank/DDBJ whole genome shotgun (WGS) entry which is preliminary data.</text>
</comment>
<dbReference type="Proteomes" id="UP000177885">
    <property type="component" value="Unassembled WGS sequence"/>
</dbReference>
<dbReference type="Gene3D" id="3.30.390.30">
    <property type="match status" value="1"/>
</dbReference>
<dbReference type="PIRSF" id="PIRSF000350">
    <property type="entry name" value="Mercury_reductase_MerA"/>
    <property type="match status" value="1"/>
</dbReference>
<dbReference type="AlphaFoldDB" id="A0A1F7TL75"/>